<dbReference type="SUPFAM" id="SSF52540">
    <property type="entry name" value="P-loop containing nucleoside triphosphate hydrolases"/>
    <property type="match status" value="1"/>
</dbReference>
<organism evidence="1 2">
    <name type="scientific">Sphingomonas oryzagri</name>
    <dbReference type="NCBI Taxonomy" id="3042314"/>
    <lineage>
        <taxon>Bacteria</taxon>
        <taxon>Pseudomonadati</taxon>
        <taxon>Pseudomonadota</taxon>
        <taxon>Alphaproteobacteria</taxon>
        <taxon>Sphingomonadales</taxon>
        <taxon>Sphingomonadaceae</taxon>
        <taxon>Sphingomonas</taxon>
    </lineage>
</organism>
<dbReference type="Proteomes" id="UP001160625">
    <property type="component" value="Unassembled WGS sequence"/>
</dbReference>
<reference evidence="1" key="1">
    <citation type="submission" date="2023-04" db="EMBL/GenBank/DDBJ databases">
        <title>Sphingomonas sp. MAHUQ-71 isolated from rice field.</title>
        <authorList>
            <person name="Huq M.A."/>
        </authorList>
    </citation>
    <scope>NUCLEOTIDE SEQUENCE</scope>
    <source>
        <strain evidence="1">MAHUQ-71</strain>
    </source>
</reference>
<accession>A0ABT6MXN5</accession>
<dbReference type="Pfam" id="PF13469">
    <property type="entry name" value="Sulfotransfer_3"/>
    <property type="match status" value="1"/>
</dbReference>
<dbReference type="EC" id="2.8.2.-" evidence="1"/>
<dbReference type="Gene3D" id="3.40.50.300">
    <property type="entry name" value="P-loop containing nucleotide triphosphate hydrolases"/>
    <property type="match status" value="1"/>
</dbReference>
<evidence type="ECO:0000313" key="1">
    <source>
        <dbReference type="EMBL" id="MDH7637775.1"/>
    </source>
</evidence>
<dbReference type="EMBL" id="JARYGZ010000001">
    <property type="protein sequence ID" value="MDH7637775.1"/>
    <property type="molecule type" value="Genomic_DNA"/>
</dbReference>
<keyword evidence="2" id="KW-1185">Reference proteome</keyword>
<comment type="caution">
    <text evidence="1">The sequence shown here is derived from an EMBL/GenBank/DDBJ whole genome shotgun (WGS) entry which is preliminary data.</text>
</comment>
<keyword evidence="1" id="KW-0808">Transferase</keyword>
<dbReference type="RefSeq" id="WP_281043117.1">
    <property type="nucleotide sequence ID" value="NZ_JARYGZ010000001.1"/>
</dbReference>
<protein>
    <submittedName>
        <fullName evidence="1">Sulfotransferase</fullName>
        <ecNumber evidence="1">2.8.2.-</ecNumber>
    </submittedName>
</protein>
<dbReference type="GO" id="GO:0016740">
    <property type="term" value="F:transferase activity"/>
    <property type="evidence" value="ECO:0007669"/>
    <property type="project" value="UniProtKB-KW"/>
</dbReference>
<sequence length="271" mass="30885">MPQTFHFIAGLPRSGSTLLSALLRQNPRCHASVTSPLYAMVDRMVDAMGAERKYSSFFDDGKRARVLRGLFENYYEDSPADLIFDTNRMWTANAPMLAQLFPQARIICCVRDVFRIIDSFERILRANPLQYNSLFNYKNEPSIYGRVQIMMNARDGVIGGPHSALRSLWFTEFAKRLIVVRYESLTKAPEATLARLYDLIGEPRFAHDPATVEADETEYDLRIGLPGLHRVRKGVTPAEKPLSIPPDIYHNYATSNFWDGREENIHGVPVI</sequence>
<evidence type="ECO:0000313" key="2">
    <source>
        <dbReference type="Proteomes" id="UP001160625"/>
    </source>
</evidence>
<name>A0ABT6MXN5_9SPHN</name>
<proteinExistence type="predicted"/>
<gene>
    <name evidence="1" type="ORF">QGN17_03430</name>
</gene>
<dbReference type="InterPro" id="IPR027417">
    <property type="entry name" value="P-loop_NTPase"/>
</dbReference>